<sequence>MSLYILLEVMAKRGISYRQSVTDKNFATITEVVDGRSVPVL</sequence>
<organism evidence="1">
    <name type="scientific">bioreactor metagenome</name>
    <dbReference type="NCBI Taxonomy" id="1076179"/>
    <lineage>
        <taxon>unclassified sequences</taxon>
        <taxon>metagenomes</taxon>
        <taxon>ecological metagenomes</taxon>
    </lineage>
</organism>
<name>A0A644YYN7_9ZZZZ</name>
<reference evidence="1" key="1">
    <citation type="submission" date="2019-08" db="EMBL/GenBank/DDBJ databases">
        <authorList>
            <person name="Kucharzyk K."/>
            <person name="Murdoch R.W."/>
            <person name="Higgins S."/>
            <person name="Loffler F."/>
        </authorList>
    </citation>
    <scope>NUCLEOTIDE SEQUENCE</scope>
</reference>
<dbReference type="EMBL" id="VSSQ01006673">
    <property type="protein sequence ID" value="MPM33487.1"/>
    <property type="molecule type" value="Genomic_DNA"/>
</dbReference>
<evidence type="ECO:0000313" key="1">
    <source>
        <dbReference type="EMBL" id="MPM33487.1"/>
    </source>
</evidence>
<gene>
    <name evidence="1" type="ORF">SDC9_80063</name>
</gene>
<dbReference type="AlphaFoldDB" id="A0A644YYN7"/>
<comment type="caution">
    <text evidence="1">The sequence shown here is derived from an EMBL/GenBank/DDBJ whole genome shotgun (WGS) entry which is preliminary data.</text>
</comment>
<accession>A0A644YYN7</accession>
<proteinExistence type="predicted"/>
<protein>
    <submittedName>
        <fullName evidence="1">Uncharacterized protein</fullName>
    </submittedName>
</protein>